<name>A0A533QFJ3_9BACT</name>
<organism evidence="4 5">
    <name type="scientific">Candidatus Jettenia ecosi</name>
    <dbReference type="NCBI Taxonomy" id="2494326"/>
    <lineage>
        <taxon>Bacteria</taxon>
        <taxon>Pseudomonadati</taxon>
        <taxon>Planctomycetota</taxon>
        <taxon>Candidatus Brocadiia</taxon>
        <taxon>Candidatus Brocadiales</taxon>
        <taxon>Candidatus Brocadiaceae</taxon>
        <taxon>Candidatus Jettenia</taxon>
    </lineage>
</organism>
<dbReference type="SUPFAM" id="SSF53187">
    <property type="entry name" value="Zn-dependent exopeptidases"/>
    <property type="match status" value="1"/>
</dbReference>
<dbReference type="InterPro" id="IPR036034">
    <property type="entry name" value="PDZ_sf"/>
</dbReference>
<dbReference type="SUPFAM" id="SSF50156">
    <property type="entry name" value="PDZ domain-like"/>
    <property type="match status" value="1"/>
</dbReference>
<evidence type="ECO:0000256" key="2">
    <source>
        <dbReference type="SAM" id="MobiDB-lite"/>
    </source>
</evidence>
<dbReference type="InterPro" id="IPR001478">
    <property type="entry name" value="PDZ"/>
</dbReference>
<dbReference type="EMBL" id="SULG01000002">
    <property type="protein sequence ID" value="TLD43558.1"/>
    <property type="molecule type" value="Genomic_DNA"/>
</dbReference>
<dbReference type="Proteomes" id="UP000319783">
    <property type="component" value="Unassembled WGS sequence"/>
</dbReference>
<dbReference type="SUPFAM" id="SSF52025">
    <property type="entry name" value="PA domain"/>
    <property type="match status" value="1"/>
</dbReference>
<comment type="caution">
    <text evidence="4">The sequence shown here is derived from an EMBL/GenBank/DDBJ whole genome shotgun (WGS) entry which is preliminary data.</text>
</comment>
<dbReference type="InterPro" id="IPR011659">
    <property type="entry name" value="WD40"/>
</dbReference>
<dbReference type="InterPro" id="IPR007484">
    <property type="entry name" value="Peptidase_M28"/>
</dbReference>
<dbReference type="PANTHER" id="PTHR36842">
    <property type="entry name" value="PROTEIN TOLB HOMOLOG"/>
    <property type="match status" value="1"/>
</dbReference>
<evidence type="ECO:0000259" key="3">
    <source>
        <dbReference type="PROSITE" id="PS50106"/>
    </source>
</evidence>
<dbReference type="Gene3D" id="2.30.42.10">
    <property type="match status" value="1"/>
</dbReference>
<feature type="region of interest" description="Disordered" evidence="2">
    <location>
        <begin position="385"/>
        <end position="409"/>
    </location>
</feature>
<gene>
    <name evidence="4" type="ORF">JETT_0189</name>
</gene>
<dbReference type="Gene3D" id="3.50.30.30">
    <property type="match status" value="1"/>
</dbReference>
<dbReference type="Gene3D" id="3.40.630.10">
    <property type="entry name" value="Zn peptidases"/>
    <property type="match status" value="2"/>
</dbReference>
<dbReference type="Gene3D" id="2.120.10.30">
    <property type="entry name" value="TolB, C-terminal domain"/>
    <property type="match status" value="4"/>
</dbReference>
<comment type="similarity">
    <text evidence="1">Belongs to the TolB family.</text>
</comment>
<dbReference type="Pfam" id="PF13180">
    <property type="entry name" value="PDZ_2"/>
    <property type="match status" value="1"/>
</dbReference>
<sequence>MMRMVSNDIFIILLTGVFLAFAVNSYGGEKNNEEQFLKNIQQLTKQGKSAGEGYFSQDGKFLIFQSEREPGNPFYQIYILSFETGEIHRVSSGVGKTTCSFFRPNSEEVLFASTHLDSQAEAKQQAEIEFRSSGKKRRFTWDYDEQYDIFSAQQDGSALKRLTDATGYDAEGAYSPDGSKIVFCSLRNAYPVEKLSSGDQKRFEANPAYFGEIYLMNADGSDQKRLTDWPGYDGGPFFSPDGERIIWRHFNENGMLADVYTMRLDGSDIQRLTNFGSMSWAPYYHPSGEYIIFHSNKHGFANCELFIVDVRGEKEPVRVTFTHNVFDGLPVFSPDGKHLVWTSARLSAGESQLFLADWNHDAALAALQSARAQIQSQPSQMFNIPENSGRDASRNSSHIGQLPTEKNEQGFSSEITDADLRTYVQYLASDALEGRLTGTRGTQMAADYIADHFRKIGLKIPGDNGSYFQEFPFVSGVEVIPDKNHLQIMKKGMETISFEIDKDFRPLAFTANGEVEGQVVFAGYGLSVPGKEGASYDSYKGVDVREKIVLVLHYVPEEVDVKRRQELNPYAGLRYKAMLARERGAKALLVVTGPKSTGAGELIPLAFDKVSADSGIIVASVSGKIAETLFAGSGKSLEAVQSGLDVENPQIGGCFELPGIQVKISTEVKQKKETDRNVLGFLPPGEGVESSEYVLIGAHYDHIGYGGIDSLARKGEEGQIHNGADDNASGVSTVLELAAILTEEQKKNPQAIRRGLIFALWSGEELGLIGSSYFARHPIIPLNNIIAYINFDMVGRLNGNNLIVQGVGSSNTWPQLIKKCNGDAGFTLNLQNDPYLPSDATTFYQENIPVINFFTGSHEDYNRPTDDPGTLNYDGMARIAEFARSLILDVVKDPVRPDYTKTKIGEERVQRPPRRNYLGTIPDFATDGVEGVRINNIKAGGPADNAGLKNGDIIIELAGQKVTNIYDYNYVLDSIKIGKPVEIVVLRDSERKTMTVIPIARK</sequence>
<dbReference type="Pfam" id="PF04389">
    <property type="entry name" value="Peptidase_M28"/>
    <property type="match status" value="1"/>
</dbReference>
<reference evidence="4 5" key="1">
    <citation type="submission" date="2019-04" db="EMBL/GenBank/DDBJ databases">
        <title>Genome of a novel bacterium Candidatus Jettenia ecosi reconstructed from metagenome of an anammox bioreactor.</title>
        <authorList>
            <person name="Mardanov A.V."/>
            <person name="Beletsky A.V."/>
            <person name="Ravin N.V."/>
            <person name="Botchkova E.A."/>
            <person name="Litti Y.V."/>
            <person name="Nozhevnikova A.N."/>
        </authorList>
    </citation>
    <scope>NUCLEOTIDE SEQUENCE [LARGE SCALE GENOMIC DNA]</scope>
    <source>
        <strain evidence="4">J2</strain>
    </source>
</reference>
<protein>
    <submittedName>
        <fullName evidence="4">Peptidase M28</fullName>
    </submittedName>
</protein>
<dbReference type="PROSITE" id="PS50106">
    <property type="entry name" value="PDZ"/>
    <property type="match status" value="1"/>
</dbReference>
<dbReference type="Pfam" id="PF07676">
    <property type="entry name" value="PD40"/>
    <property type="match status" value="4"/>
</dbReference>
<dbReference type="InterPro" id="IPR046450">
    <property type="entry name" value="PA_dom_sf"/>
</dbReference>
<feature type="domain" description="PDZ" evidence="3">
    <location>
        <begin position="906"/>
        <end position="989"/>
    </location>
</feature>
<dbReference type="SUPFAM" id="SSF82171">
    <property type="entry name" value="DPP6 N-terminal domain-like"/>
    <property type="match status" value="1"/>
</dbReference>
<dbReference type="AlphaFoldDB" id="A0A533QFJ3"/>
<accession>A0A533QFJ3</accession>
<evidence type="ECO:0000313" key="5">
    <source>
        <dbReference type="Proteomes" id="UP000319783"/>
    </source>
</evidence>
<evidence type="ECO:0000313" key="4">
    <source>
        <dbReference type="EMBL" id="TLD43558.1"/>
    </source>
</evidence>
<evidence type="ECO:0000256" key="1">
    <source>
        <dbReference type="ARBA" id="ARBA00009820"/>
    </source>
</evidence>
<dbReference type="PANTHER" id="PTHR36842:SF1">
    <property type="entry name" value="PROTEIN TOLB"/>
    <property type="match status" value="1"/>
</dbReference>
<proteinExistence type="inferred from homology"/>
<dbReference type="SMART" id="SM00228">
    <property type="entry name" value="PDZ"/>
    <property type="match status" value="1"/>
</dbReference>
<dbReference type="InterPro" id="IPR011042">
    <property type="entry name" value="6-blade_b-propeller_TolB-like"/>
</dbReference>